<protein>
    <submittedName>
        <fullName evidence="6">TetR family transcriptional regulator</fullName>
    </submittedName>
</protein>
<accession>A0A939S5G4</accession>
<keyword evidence="7" id="KW-1185">Reference proteome</keyword>
<feature type="domain" description="HTH tetR-type" evidence="5">
    <location>
        <begin position="11"/>
        <end position="71"/>
    </location>
</feature>
<dbReference type="Proteomes" id="UP000664382">
    <property type="component" value="Unassembled WGS sequence"/>
</dbReference>
<dbReference type="InterPro" id="IPR050109">
    <property type="entry name" value="HTH-type_TetR-like_transc_reg"/>
</dbReference>
<evidence type="ECO:0000256" key="2">
    <source>
        <dbReference type="ARBA" id="ARBA00023125"/>
    </source>
</evidence>
<dbReference type="PANTHER" id="PTHR30055">
    <property type="entry name" value="HTH-TYPE TRANSCRIPTIONAL REGULATOR RUTR"/>
    <property type="match status" value="1"/>
</dbReference>
<evidence type="ECO:0000313" key="7">
    <source>
        <dbReference type="Proteomes" id="UP000664382"/>
    </source>
</evidence>
<dbReference type="RefSeq" id="WP_208096786.1">
    <property type="nucleotide sequence ID" value="NZ_JAGDYM010000005.1"/>
</dbReference>
<sequence>MPADIRERARDTLRFELAEAMCRLFAERGFAEVTVEEAAAAAGISRATFFRYFGSKEDAVLVAVDAAALDYGAAMAAVPQHPGESHWALLGRVFSRTLEGSDTPEVRARLRMIYGTMSLRVRLAERRIRREASLSEALRDRIADPAQARAITVAALAVFDLAWREWAEGDERPLAAIVHDAFAALDGAVPRDRSAGRETRSR</sequence>
<name>A0A939S5G4_9MICO</name>
<evidence type="ECO:0000259" key="5">
    <source>
        <dbReference type="PROSITE" id="PS50977"/>
    </source>
</evidence>
<keyword evidence="2 4" id="KW-0238">DNA-binding</keyword>
<evidence type="ECO:0000256" key="3">
    <source>
        <dbReference type="ARBA" id="ARBA00023163"/>
    </source>
</evidence>
<dbReference type="Pfam" id="PF00440">
    <property type="entry name" value="TetR_N"/>
    <property type="match status" value="1"/>
</dbReference>
<keyword evidence="3" id="KW-0804">Transcription</keyword>
<dbReference type="Gene3D" id="1.10.357.10">
    <property type="entry name" value="Tetracycline Repressor, domain 2"/>
    <property type="match status" value="1"/>
</dbReference>
<dbReference type="PRINTS" id="PR00455">
    <property type="entry name" value="HTHTETR"/>
</dbReference>
<dbReference type="AlphaFoldDB" id="A0A939S5G4"/>
<dbReference type="EMBL" id="JAGDYM010000005">
    <property type="protein sequence ID" value="MBO1901314.1"/>
    <property type="molecule type" value="Genomic_DNA"/>
</dbReference>
<feature type="DNA-binding region" description="H-T-H motif" evidence="4">
    <location>
        <begin position="34"/>
        <end position="53"/>
    </location>
</feature>
<proteinExistence type="predicted"/>
<keyword evidence="1" id="KW-0805">Transcription regulation</keyword>
<dbReference type="PANTHER" id="PTHR30055:SF234">
    <property type="entry name" value="HTH-TYPE TRANSCRIPTIONAL REGULATOR BETI"/>
    <property type="match status" value="1"/>
</dbReference>
<evidence type="ECO:0000256" key="1">
    <source>
        <dbReference type="ARBA" id="ARBA00023015"/>
    </source>
</evidence>
<reference evidence="6" key="1">
    <citation type="submission" date="2021-03" db="EMBL/GenBank/DDBJ databases">
        <title>Leucobacter chromiisoli sp. nov., isolated from chromium-containing soil of chemical plant.</title>
        <authorList>
            <person name="Xu Z."/>
        </authorList>
    </citation>
    <scope>NUCLEOTIDE SEQUENCE</scope>
    <source>
        <strain evidence="6">S27</strain>
    </source>
</reference>
<comment type="caution">
    <text evidence="6">The sequence shown here is derived from an EMBL/GenBank/DDBJ whole genome shotgun (WGS) entry which is preliminary data.</text>
</comment>
<dbReference type="PROSITE" id="PS50977">
    <property type="entry name" value="HTH_TETR_2"/>
    <property type="match status" value="1"/>
</dbReference>
<dbReference type="GO" id="GO:0003700">
    <property type="term" value="F:DNA-binding transcription factor activity"/>
    <property type="evidence" value="ECO:0007669"/>
    <property type="project" value="TreeGrafter"/>
</dbReference>
<evidence type="ECO:0000313" key="6">
    <source>
        <dbReference type="EMBL" id="MBO1901314.1"/>
    </source>
</evidence>
<dbReference type="GO" id="GO:0000976">
    <property type="term" value="F:transcription cis-regulatory region binding"/>
    <property type="evidence" value="ECO:0007669"/>
    <property type="project" value="TreeGrafter"/>
</dbReference>
<dbReference type="InterPro" id="IPR001647">
    <property type="entry name" value="HTH_TetR"/>
</dbReference>
<gene>
    <name evidence="6" type="ORF">J4H92_05060</name>
</gene>
<dbReference type="InterPro" id="IPR009057">
    <property type="entry name" value="Homeodomain-like_sf"/>
</dbReference>
<dbReference type="Gene3D" id="1.10.10.60">
    <property type="entry name" value="Homeodomain-like"/>
    <property type="match status" value="1"/>
</dbReference>
<dbReference type="SUPFAM" id="SSF46689">
    <property type="entry name" value="Homeodomain-like"/>
    <property type="match status" value="1"/>
</dbReference>
<organism evidence="6 7">
    <name type="scientific">Leucobacter weissii</name>
    <dbReference type="NCBI Taxonomy" id="1983706"/>
    <lineage>
        <taxon>Bacteria</taxon>
        <taxon>Bacillati</taxon>
        <taxon>Actinomycetota</taxon>
        <taxon>Actinomycetes</taxon>
        <taxon>Micrococcales</taxon>
        <taxon>Microbacteriaceae</taxon>
        <taxon>Leucobacter</taxon>
    </lineage>
</organism>
<evidence type="ECO:0000256" key="4">
    <source>
        <dbReference type="PROSITE-ProRule" id="PRU00335"/>
    </source>
</evidence>